<keyword evidence="7 18" id="KW-0228">DNA excision</keyword>
<evidence type="ECO:0000256" key="13">
    <source>
        <dbReference type="ARBA" id="ARBA00023204"/>
    </source>
</evidence>
<dbReference type="Proteomes" id="UP000255326">
    <property type="component" value="Unassembled WGS sequence"/>
</dbReference>
<dbReference type="Gene3D" id="1.10.8.280">
    <property type="entry name" value="ABC transporter ATPase domain-like"/>
    <property type="match status" value="1"/>
</dbReference>
<dbReference type="PANTHER" id="PTHR43152:SF3">
    <property type="entry name" value="UVRABC SYSTEM PROTEIN A"/>
    <property type="match status" value="1"/>
</dbReference>
<dbReference type="GO" id="GO:0003677">
    <property type="term" value="F:DNA binding"/>
    <property type="evidence" value="ECO:0007669"/>
    <property type="project" value="UniProtKB-UniRule"/>
</dbReference>
<dbReference type="FunFam" id="3.40.50.300:FF:000028">
    <property type="entry name" value="UvrABC system protein A"/>
    <property type="match status" value="1"/>
</dbReference>
<sequence>MGIDKIIVKGARAHNLKNIDITIPRDKLVVLTGLSGSGKSSLAFDTIYAEGQRRYVESLSAYARQFLGQMDKPDVDSIEGLSPAISIDQKTTSKNPRSTVGTVTEIYDYLRLLYARVGRPICPIHEIEITSQTVEQMVDRILEHPERTKLQILAPMVSGRKGTHAKALEEIKKQGYVRVRIDNELRDLGEEIELEKNKKHSIEVVIDRIVIKEGISARLADSLETALKLGDGRVIIDVIGEEELLFSEHHACPICGFSIGELEPKMFSFNSPFGACPSCDGLGTKLEVDEELVIPNWDLSLKEHAIAPWEPTSSQYYPQLLEAVCNHYGIDMNIPVKDIPKSLFDKVLYGSGKDEIYFRYENDFGQVRENYIQFEGVIPNVERRYKETSSDYIREQMEKYMAQQNCPSCKGHRLKPESLAVKVDQKHIGEVTSFSIEEAEEFFKGLQLSEKEMKIANLIMREICERLGFLVNVGLDYLTLSRAAGTLSGGEAQRIRLATQIGSRLTGVLYILDEPSIGLHQRDNDRLIETLKNMRDIGNTLIVVEHDEDTMAAADYLIDVGPGAGVHGGQIVSAGTPEEVMNDDNSLTGQYLSGKKFIPLPIERRKNDGRFIEIKGAKENNLKNVNVKFPLGSFVSVTGVSGSGKSTLINDILHKSLAQKLHNAKSKPGEHKEIKGIEHLDKVIDIDQSPIGRTPRSNPATYTGVFDDIRDVFASTNEAKVRGYKKGRFSFNVKGGRCEACRGDGIIKIEMHFLPDVYVPCEVCHGKRYNRETLEVKYKGKNIADVLEMTIEDAVEFFENIPKISRKLQTIYDVGLGYMTLGQPATTLSGGEAQRVKLASELHRRSTGRSLYILDEPTTGLHVDDIARLLVVLQRLVENGDTVLVIEHNLDVIKAADYIVDLGPEGGDKGGTIIATGTPEKIAKSPESYTGKYLAPILQRDRDRMKKRLEAQEKDKVTS</sequence>
<dbReference type="InterPro" id="IPR027417">
    <property type="entry name" value="P-loop_NTPase"/>
</dbReference>
<protein>
    <recommendedName>
        <fullName evidence="16 18">UvrABC system protein A</fullName>
        <shortName evidence="18">UvrA protein</shortName>
    </recommendedName>
    <alternativeName>
        <fullName evidence="17 18">Excinuclease ABC subunit A</fullName>
    </alternativeName>
</protein>
<keyword evidence="8 18" id="KW-0863">Zinc-finger</keyword>
<dbReference type="NCBIfam" id="TIGR00630">
    <property type="entry name" value="uvra"/>
    <property type="match status" value="1"/>
</dbReference>
<dbReference type="GO" id="GO:0009432">
    <property type="term" value="P:SOS response"/>
    <property type="evidence" value="ECO:0007669"/>
    <property type="project" value="UniProtKB-UniRule"/>
</dbReference>
<evidence type="ECO:0000256" key="7">
    <source>
        <dbReference type="ARBA" id="ARBA00022769"/>
    </source>
</evidence>
<dbReference type="PANTHER" id="PTHR43152">
    <property type="entry name" value="UVRABC SYSTEM PROTEIN A"/>
    <property type="match status" value="1"/>
</dbReference>
<dbReference type="OrthoDB" id="9809851at2"/>
<evidence type="ECO:0000256" key="18">
    <source>
        <dbReference type="HAMAP-Rule" id="MF_00205"/>
    </source>
</evidence>
<proteinExistence type="inferred from homology"/>
<dbReference type="GO" id="GO:0006289">
    <property type="term" value="P:nucleotide-excision repair"/>
    <property type="evidence" value="ECO:0007669"/>
    <property type="project" value="UniProtKB-UniRule"/>
</dbReference>
<accession>A0A370GCX2</accession>
<dbReference type="GO" id="GO:0009381">
    <property type="term" value="F:excinuclease ABC activity"/>
    <property type="evidence" value="ECO:0007669"/>
    <property type="project" value="UniProtKB-UniRule"/>
</dbReference>
<keyword evidence="21" id="KW-1185">Reference proteome</keyword>
<evidence type="ECO:0000256" key="3">
    <source>
        <dbReference type="ARBA" id="ARBA00022723"/>
    </source>
</evidence>
<dbReference type="FunFam" id="1.20.1580.10:FF:000002">
    <property type="entry name" value="UvrABC system protein A"/>
    <property type="match status" value="1"/>
</dbReference>
<evidence type="ECO:0000256" key="2">
    <source>
        <dbReference type="ARBA" id="ARBA00022490"/>
    </source>
</evidence>
<dbReference type="AlphaFoldDB" id="A0A370GCX2"/>
<keyword evidence="3 18" id="KW-0479">Metal-binding</keyword>
<evidence type="ECO:0000256" key="5">
    <source>
        <dbReference type="ARBA" id="ARBA00022741"/>
    </source>
</evidence>
<dbReference type="Pfam" id="PF17755">
    <property type="entry name" value="UvrA_DNA-bind"/>
    <property type="match status" value="1"/>
</dbReference>
<keyword evidence="6 18" id="KW-0227">DNA damage</keyword>
<evidence type="ECO:0000256" key="16">
    <source>
        <dbReference type="ARBA" id="ARBA00039316"/>
    </source>
</evidence>
<dbReference type="HAMAP" id="MF_00205">
    <property type="entry name" value="UvrA"/>
    <property type="match status" value="1"/>
</dbReference>
<dbReference type="InterPro" id="IPR003593">
    <property type="entry name" value="AAA+_ATPase"/>
</dbReference>
<dbReference type="EMBL" id="QQAY01000010">
    <property type="protein sequence ID" value="RDI41036.1"/>
    <property type="molecule type" value="Genomic_DNA"/>
</dbReference>
<dbReference type="CDD" id="cd03271">
    <property type="entry name" value="ABC_UvrA_II"/>
    <property type="match status" value="1"/>
</dbReference>
<dbReference type="PROSITE" id="PS00211">
    <property type="entry name" value="ABC_TRANSPORTER_1"/>
    <property type="match status" value="2"/>
</dbReference>
<keyword evidence="13 18" id="KW-0234">DNA repair</keyword>
<name>A0A370GCX2_9BACI</name>
<evidence type="ECO:0000313" key="20">
    <source>
        <dbReference type="EMBL" id="RDI41036.1"/>
    </source>
</evidence>
<dbReference type="SMART" id="SM00382">
    <property type="entry name" value="AAA"/>
    <property type="match status" value="2"/>
</dbReference>
<dbReference type="GO" id="GO:0005737">
    <property type="term" value="C:cytoplasm"/>
    <property type="evidence" value="ECO:0007669"/>
    <property type="project" value="UniProtKB-SubCell"/>
</dbReference>
<dbReference type="SUPFAM" id="SSF52540">
    <property type="entry name" value="P-loop containing nucleoside triphosphate hydrolases"/>
    <property type="match status" value="2"/>
</dbReference>
<dbReference type="InterPro" id="IPR041102">
    <property type="entry name" value="UvrA_inter"/>
</dbReference>
<dbReference type="Gene3D" id="3.30.1490.20">
    <property type="entry name" value="ATP-grasp fold, A domain"/>
    <property type="match status" value="1"/>
</dbReference>
<feature type="zinc finger region" description="C4-type" evidence="18">
    <location>
        <begin position="738"/>
        <end position="764"/>
    </location>
</feature>
<feature type="binding site" evidence="18">
    <location>
        <begin position="33"/>
        <end position="40"/>
    </location>
    <ligand>
        <name>ATP</name>
        <dbReference type="ChEBI" id="CHEBI:30616"/>
    </ligand>
</feature>
<keyword evidence="14 18" id="KW-0742">SOS response</keyword>
<evidence type="ECO:0000256" key="14">
    <source>
        <dbReference type="ARBA" id="ARBA00023236"/>
    </source>
</evidence>
<organism evidence="20 21">
    <name type="scientific">Falsibacillus pallidus</name>
    <dbReference type="NCBI Taxonomy" id="493781"/>
    <lineage>
        <taxon>Bacteria</taxon>
        <taxon>Bacillati</taxon>
        <taxon>Bacillota</taxon>
        <taxon>Bacilli</taxon>
        <taxon>Bacillales</taxon>
        <taxon>Bacillaceae</taxon>
        <taxon>Falsibacillus</taxon>
    </lineage>
</organism>
<dbReference type="Pfam" id="PF17760">
    <property type="entry name" value="UvrA_inter"/>
    <property type="match status" value="1"/>
</dbReference>
<evidence type="ECO:0000256" key="17">
    <source>
        <dbReference type="ARBA" id="ARBA00042156"/>
    </source>
</evidence>
<feature type="zinc finger region" description="C4-type" evidence="18">
    <location>
        <begin position="252"/>
        <end position="279"/>
    </location>
</feature>
<comment type="caution">
    <text evidence="20">The sequence shown here is derived from an EMBL/GenBank/DDBJ whole genome shotgun (WGS) entry which is preliminary data.</text>
</comment>
<dbReference type="CDD" id="cd03270">
    <property type="entry name" value="ABC_UvrA_I"/>
    <property type="match status" value="1"/>
</dbReference>
<keyword evidence="10 18" id="KW-0067">ATP-binding</keyword>
<evidence type="ECO:0000256" key="9">
    <source>
        <dbReference type="ARBA" id="ARBA00022833"/>
    </source>
</evidence>
<dbReference type="GO" id="GO:0008270">
    <property type="term" value="F:zinc ion binding"/>
    <property type="evidence" value="ECO:0007669"/>
    <property type="project" value="UniProtKB-UniRule"/>
</dbReference>
<feature type="domain" description="ABC transporter" evidence="19">
    <location>
        <begin position="604"/>
        <end position="935"/>
    </location>
</feature>
<comment type="subunit">
    <text evidence="18">Forms a heterotetramer with UvrB during the search for lesions.</text>
</comment>
<keyword evidence="2 18" id="KW-0963">Cytoplasm</keyword>
<feature type="binding site" evidence="18">
    <location>
        <begin position="639"/>
        <end position="646"/>
    </location>
    <ligand>
        <name>ATP</name>
        <dbReference type="ChEBI" id="CHEBI:30616"/>
    </ligand>
</feature>
<dbReference type="GO" id="GO:0005524">
    <property type="term" value="F:ATP binding"/>
    <property type="evidence" value="ECO:0007669"/>
    <property type="project" value="UniProtKB-UniRule"/>
</dbReference>
<evidence type="ECO:0000256" key="12">
    <source>
        <dbReference type="ARBA" id="ARBA00023125"/>
    </source>
</evidence>
<evidence type="ECO:0000313" key="21">
    <source>
        <dbReference type="Proteomes" id="UP000255326"/>
    </source>
</evidence>
<evidence type="ECO:0000256" key="15">
    <source>
        <dbReference type="ARBA" id="ARBA00038000"/>
    </source>
</evidence>
<dbReference type="GO" id="GO:0016887">
    <property type="term" value="F:ATP hydrolysis activity"/>
    <property type="evidence" value="ECO:0007669"/>
    <property type="project" value="InterPro"/>
</dbReference>
<evidence type="ECO:0000259" key="19">
    <source>
        <dbReference type="PROSITE" id="PS50893"/>
    </source>
</evidence>
<dbReference type="PROSITE" id="PS50893">
    <property type="entry name" value="ABC_TRANSPORTER_2"/>
    <property type="match status" value="2"/>
</dbReference>
<keyword evidence="5 18" id="KW-0547">Nucleotide-binding</keyword>
<dbReference type="NCBIfam" id="NF001503">
    <property type="entry name" value="PRK00349.1"/>
    <property type="match status" value="1"/>
</dbReference>
<keyword evidence="9 18" id="KW-0862">Zinc</keyword>
<dbReference type="GO" id="GO:0009380">
    <property type="term" value="C:excinuclease repair complex"/>
    <property type="evidence" value="ECO:0007669"/>
    <property type="project" value="InterPro"/>
</dbReference>
<dbReference type="InterPro" id="IPR017871">
    <property type="entry name" value="ABC_transporter-like_CS"/>
</dbReference>
<dbReference type="Gene3D" id="1.20.1580.10">
    <property type="entry name" value="ABC transporter ATPase like domain"/>
    <property type="match status" value="2"/>
</dbReference>
<dbReference type="InterPro" id="IPR013815">
    <property type="entry name" value="ATP_grasp_subdomain_1"/>
</dbReference>
<keyword evidence="12 18" id="KW-0238">DNA-binding</keyword>
<evidence type="ECO:0000256" key="11">
    <source>
        <dbReference type="ARBA" id="ARBA00022881"/>
    </source>
</evidence>
<gene>
    <name evidence="18" type="primary">uvrA</name>
    <name evidence="20" type="ORF">DFR59_11037</name>
</gene>
<dbReference type="InterPro" id="IPR041552">
    <property type="entry name" value="UvrA_DNA-bd"/>
</dbReference>
<evidence type="ECO:0000256" key="6">
    <source>
        <dbReference type="ARBA" id="ARBA00022763"/>
    </source>
</evidence>
<evidence type="ECO:0000256" key="4">
    <source>
        <dbReference type="ARBA" id="ARBA00022737"/>
    </source>
</evidence>
<keyword evidence="4 18" id="KW-0677">Repeat</keyword>
<feature type="domain" description="ABC transporter" evidence="19">
    <location>
        <begin position="301"/>
        <end position="593"/>
    </location>
</feature>
<evidence type="ECO:0000256" key="1">
    <source>
        <dbReference type="ARBA" id="ARBA00004496"/>
    </source>
</evidence>
<keyword evidence="11 18" id="KW-0267">Excision nuclease</keyword>
<comment type="similarity">
    <text evidence="15 18">Belongs to the ABC transporter superfamily. UvrA family.</text>
</comment>
<evidence type="ECO:0000256" key="8">
    <source>
        <dbReference type="ARBA" id="ARBA00022771"/>
    </source>
</evidence>
<dbReference type="InterPro" id="IPR004602">
    <property type="entry name" value="UvrA"/>
</dbReference>
<comment type="function">
    <text evidence="18">The UvrABC repair system catalyzes the recognition and processing of DNA lesions. UvrA is an ATPase and a DNA-binding protein. A damage recognition complex composed of 2 UvrA and 2 UvrB subunits scans DNA for abnormalities. When the presence of a lesion has been verified by UvrB, the UvrA molecules dissociate.</text>
</comment>
<dbReference type="InterPro" id="IPR003439">
    <property type="entry name" value="ABC_transporter-like_ATP-bd"/>
</dbReference>
<evidence type="ECO:0000256" key="10">
    <source>
        <dbReference type="ARBA" id="ARBA00022840"/>
    </source>
</evidence>
<dbReference type="RefSeq" id="WP_114746317.1">
    <property type="nucleotide sequence ID" value="NZ_QQAY01000010.1"/>
</dbReference>
<reference evidence="20 21" key="1">
    <citation type="submission" date="2018-07" db="EMBL/GenBank/DDBJ databases">
        <title>Genomic Encyclopedia of Type Strains, Phase IV (KMG-IV): sequencing the most valuable type-strain genomes for metagenomic binning, comparative biology and taxonomic classification.</title>
        <authorList>
            <person name="Goeker M."/>
        </authorList>
    </citation>
    <scope>NUCLEOTIDE SEQUENCE [LARGE SCALE GENOMIC DNA]</scope>
    <source>
        <strain evidence="20 21">DSM 25281</strain>
    </source>
</reference>
<comment type="subcellular location">
    <subcellularLocation>
        <location evidence="1 18">Cytoplasm</location>
    </subcellularLocation>
</comment>
<dbReference type="Gene3D" id="3.40.50.300">
    <property type="entry name" value="P-loop containing nucleotide triphosphate hydrolases"/>
    <property type="match status" value="2"/>
</dbReference>